<keyword evidence="4" id="KW-1133">Transmembrane helix</keyword>
<dbReference type="Gene3D" id="2.130.10.130">
    <property type="entry name" value="Integrin alpha, N-terminal"/>
    <property type="match status" value="1"/>
</dbReference>
<proteinExistence type="predicted"/>
<evidence type="ECO:0000256" key="3">
    <source>
        <dbReference type="ARBA" id="ARBA00023026"/>
    </source>
</evidence>
<keyword evidence="2" id="KW-0964">Secreted</keyword>
<sequence length="2355" mass="259280">MHLRQTIDLRQLGFTEEELKTHPRTDFSARMLAQLFHGDRFVFRVTLRDDAGETLDVLRVDTDSASALRDEWEPIAISSSDYHGTPAEIEVYVFGESAFDGCFGPLVRDLNLRLSQPFPAGGLIGEFSTDGFGSANYQIGIDVPPGIGGMQPALALTYNSNTPDGLLGIGWTLSGVPSIGRGPQTKMNDGRYKPVRYRSDDKDRLYYNGQRLIAVTDRNGRELDSPSARAAAYGRDGTVYHTEIQSFMRVTQSGDMDGTASFTVDFGDGRHMILGGNDDSRAKLAGKTRTWGVDSLTDSNGNEILFSYRTDTGSSLLVDRIDYTNNGAYSGNRAVSFRYEAREKPVTIYEGGHALTVSHTLSNIYTHLGSEDVQYYALYYETSPSSGKPRLNRLYRCTYDAMGSVGCFNPMKFNYQDSPNFGGREEVLLDSLGTPVHQNDSFVVGDFYLDGFADLLYYNHDRRGFIAYHSQGSAASSGYGFQNRDFHTGLDFPLFRNAAQPFFAADLNDDGLTDVLYLTGEGNEFAAVINSASGQKTNIHYGRRPSTQPIYSWSHQWVVDFDNDGFPDLVYQALNGDDYYLLRNDGSSFEAARRIASNPRPVNLDSSQQWIADVTGDRRVDLIFVDAHNLNYYVMVNDGASWGSPQQWHTFSSNVVFGFKHWLVDANGDGLGDVVYAHSKSPGTIGFKALLSTGTSFMAKDLIDRSTKATAGGSLQWLTDINGDGAIDLLYQLVNQGVPTNAYYQTTQFGNGPDDQYHRKFGDFEEIGDATPAQQWLLDVNGDGVADVVRRYDHDDYKGIRVLLNQGKRSDLLIEIDNTMGAGVEIDYRTLSPGDHYRVSSTHPGAGQKYFFGPIAIVSSYRIKAKSNPDTRFRMIYEDGILDAERGFTGFRKTRSIHQGSKIVSETRYHTEGDLARRVKEQRSYLATSGDGEGQFLSSSTQAYEVRRKNGVITILPTVQVQTTDYDGRDGVVRTTKSYDAFGNQTVDLVENLSDPSDEDMATVIRYANDPTNWILGRKLETKIMVGNPQSTDVFHTWRAGVDQSWIRYSYDARGNNTTLEEYLVPQHRWAVESSTFDRFGNPTSKTGRAGDTVHIAYETTWNTYPHRISYPVSGLSETQIYDARWGELTTATDANGVIATTKYDGFGRPIETWTRSADGSDVLIGETVYGFDGDYGYFVEDRTRVSDTDDNRDNWSWERTYFDGWMNAYRIESRGENGDVLVRHDLLDEAGRQWRKSLPYKKGETPSYVELAYDARSRVIRIDEPGGKQTHIQYGANAQGPVETRRVSDPSSTNAGVLVTTETQYNWDGQKTRLTNPDGSRQTWAYDVMGRILEVVDPLGGVSRFSYDSRGNVLSRTEPDTGTTTYTYDLEGRRTQQTDAAGNQVRFRFDAMGRMIEEVRDYADGTSKDVTFTLRYDESGVAYGKGRVTSIHRDKDPMTWRWAYNRLGLTDTMSLEVRSGSFTGRTYVMRHEYDASGQLTAMTYPDGSVRRHQYDNAGFLTAIRLKQAGSSTEQTIVRMRDFASAGRPQTIEYGNGLTTDFTYDVHGRILSRNLYRTQNGSDLLDTRLTWSPAGKVTSISERMDADQNQFFSYDNRGRLKTASGAYGSLDYAHDANGNLVSRDDETFFRDDVVAVNRLSETSSGRRYRYSDGGWMTERQNGQNHIRHEFDAVGNLTAVDTSANGGRDWNNHERATHDYGNRTVTKNYADGSAVLFAFPGFRVDRTASGQVTHTVSIGGKSGELYAVTRAGFGNAQSAALLPNLYTTTDLRGLVMKSQWQFLAALERVVDHPHFGLALSLALLLAAMALYAWLAFRGARSRSAIGRARGVLAQLGVGLGLAGERDMRLRRREATEFVRDRGFARLATGFTMVAMVLVGPASMAATVPGVNGPGRPVAGTVRYFHTDQISSTRLVTNQSGAVVAQMLYTPYGRQVGAACEGVDDFVPKFSGKEWDGTSGLYDFGARHYDPHAGTFITPDAARQFPSPYTYAGGDPVSLIDPDGNFIVSLIVGAIIGAVIGGYFGGVSANGGEYNPAKWDWASGKTWAGIFIGAGFGAVGGALGGAAFAAGGFTLSLVVGVTSGFVLGGLEGVSLGALNGQTGGELFTSFAEGALYGALFGAAGEIAGYGVGKALGRAAKALKGRFGSSFSKVSRAGSRVKGDFPKDLGPVTVKNSGGFEAGDQIGGRSFNSQTFLRDHFKGKTKVVPWDPNLRAKKSTPHFYSVENKSGGEVFVTTELTDSYMVRKLLKGLPKKKGKQVTVLSGTHGDLEGGLAREIDFFNEDLATVANLKRTKTVEVVDVFDLSPEALKARINRPGTVVCAWCLSERSTDVIDALKLPRVVPGRDLKPAYSVNYP</sequence>
<feature type="transmembrane region" description="Helical" evidence="4">
    <location>
        <begin position="2004"/>
        <end position="2024"/>
    </location>
</feature>
<feature type="transmembrane region" description="Helical" evidence="4">
    <location>
        <begin position="2073"/>
        <end position="2093"/>
    </location>
</feature>
<dbReference type="InterPro" id="IPR006530">
    <property type="entry name" value="YD"/>
</dbReference>
<organism evidence="6 7">
    <name type="scientific">Sulfidibacter corallicola</name>
    <dbReference type="NCBI Taxonomy" id="2818388"/>
    <lineage>
        <taxon>Bacteria</taxon>
        <taxon>Pseudomonadati</taxon>
        <taxon>Acidobacteriota</taxon>
        <taxon>Holophagae</taxon>
        <taxon>Acanthopleuribacterales</taxon>
        <taxon>Acanthopleuribacteraceae</taxon>
        <taxon>Sulfidibacter</taxon>
    </lineage>
</organism>
<dbReference type="Gene3D" id="2.180.10.10">
    <property type="entry name" value="RHS repeat-associated core"/>
    <property type="match status" value="3"/>
</dbReference>
<evidence type="ECO:0000313" key="6">
    <source>
        <dbReference type="EMBL" id="QTD49292.1"/>
    </source>
</evidence>
<gene>
    <name evidence="6" type="ORF">J3U87_27210</name>
</gene>
<feature type="transmembrane region" description="Helical" evidence="4">
    <location>
        <begin position="2044"/>
        <end position="2066"/>
    </location>
</feature>
<dbReference type="EMBL" id="CP071793">
    <property type="protein sequence ID" value="QTD49292.1"/>
    <property type="molecule type" value="Genomic_DNA"/>
</dbReference>
<feature type="domain" description="Insecticide toxin TcdB middle/N-terminal" evidence="5">
    <location>
        <begin position="776"/>
        <end position="901"/>
    </location>
</feature>
<dbReference type="Gene3D" id="3.90.930.1">
    <property type="match status" value="1"/>
</dbReference>
<dbReference type="Pfam" id="PF05593">
    <property type="entry name" value="RHS_repeat"/>
    <property type="match status" value="3"/>
</dbReference>
<keyword evidence="7" id="KW-1185">Reference proteome</keyword>
<dbReference type="InterPro" id="IPR050708">
    <property type="entry name" value="T6SS_VgrG/RHS"/>
</dbReference>
<dbReference type="RefSeq" id="WP_237378933.1">
    <property type="nucleotide sequence ID" value="NZ_CP071793.1"/>
</dbReference>
<keyword evidence="3" id="KW-0843">Virulence</keyword>
<dbReference type="Pfam" id="PF15656">
    <property type="entry name" value="Tox-HDC"/>
    <property type="match status" value="1"/>
</dbReference>
<dbReference type="NCBIfam" id="TIGR03696">
    <property type="entry name" value="Rhs_assc_core"/>
    <property type="match status" value="1"/>
</dbReference>
<evidence type="ECO:0000256" key="4">
    <source>
        <dbReference type="SAM" id="Phobius"/>
    </source>
</evidence>
<name>A0A8A4TJF9_SULCO</name>
<protein>
    <recommendedName>
        <fullName evidence="5">Insecticide toxin TcdB middle/N-terminal domain-containing protein</fullName>
    </recommendedName>
</protein>
<evidence type="ECO:0000259" key="5">
    <source>
        <dbReference type="Pfam" id="PF12256"/>
    </source>
</evidence>
<evidence type="ECO:0000313" key="7">
    <source>
        <dbReference type="Proteomes" id="UP000663929"/>
    </source>
</evidence>
<dbReference type="GO" id="GO:0005737">
    <property type="term" value="C:cytoplasm"/>
    <property type="evidence" value="ECO:0007669"/>
    <property type="project" value="InterPro"/>
</dbReference>
<dbReference type="KEGG" id="scor:J3U87_27210"/>
<dbReference type="Pfam" id="PF03534">
    <property type="entry name" value="SpvB"/>
    <property type="match status" value="1"/>
</dbReference>
<dbReference type="InterPro" id="IPR022045">
    <property type="entry name" value="TcdB_toxin_mid/N"/>
</dbReference>
<reference evidence="6" key="1">
    <citation type="submission" date="2021-03" db="EMBL/GenBank/DDBJ databases">
        <title>Acanthopleuribacteraceae sp. M133.</title>
        <authorList>
            <person name="Wang G."/>
        </authorList>
    </citation>
    <scope>NUCLEOTIDE SEQUENCE</scope>
    <source>
        <strain evidence="6">M133</strain>
    </source>
</reference>
<dbReference type="InterPro" id="IPR028994">
    <property type="entry name" value="Integrin_alpha_N"/>
</dbReference>
<evidence type="ECO:0000256" key="2">
    <source>
        <dbReference type="ARBA" id="ARBA00022525"/>
    </source>
</evidence>
<dbReference type="PANTHER" id="PTHR32305">
    <property type="match status" value="1"/>
</dbReference>
<dbReference type="InterPro" id="IPR003284">
    <property type="entry name" value="Sal_SpvB"/>
</dbReference>
<dbReference type="GO" id="GO:0005576">
    <property type="term" value="C:extracellular region"/>
    <property type="evidence" value="ECO:0007669"/>
    <property type="project" value="UniProtKB-SubCell"/>
</dbReference>
<comment type="subcellular location">
    <subcellularLocation>
        <location evidence="1">Secreted</location>
    </subcellularLocation>
</comment>
<dbReference type="SUPFAM" id="SSF69318">
    <property type="entry name" value="Integrin alpha N-terminal domain"/>
    <property type="match status" value="1"/>
</dbReference>
<dbReference type="InterPro" id="IPR028897">
    <property type="entry name" value="Tox-HDC_dom"/>
</dbReference>
<feature type="transmembrane region" description="Helical" evidence="4">
    <location>
        <begin position="2113"/>
        <end position="2133"/>
    </location>
</feature>
<accession>A0A8A4TJF9</accession>
<dbReference type="InterPro" id="IPR022385">
    <property type="entry name" value="Rhs_assc_core"/>
</dbReference>
<dbReference type="Proteomes" id="UP000663929">
    <property type="component" value="Chromosome"/>
</dbReference>
<keyword evidence="4" id="KW-0812">Transmembrane</keyword>
<dbReference type="NCBIfam" id="TIGR01643">
    <property type="entry name" value="YD_repeat_2x"/>
    <property type="match status" value="3"/>
</dbReference>
<dbReference type="Pfam" id="PF12256">
    <property type="entry name" value="TcdB_toxin_midN"/>
    <property type="match status" value="1"/>
</dbReference>
<keyword evidence="4" id="KW-0472">Membrane</keyword>
<dbReference type="InterPro" id="IPR031325">
    <property type="entry name" value="RHS_repeat"/>
</dbReference>
<feature type="transmembrane region" description="Helical" evidence="4">
    <location>
        <begin position="1794"/>
        <end position="1813"/>
    </location>
</feature>
<evidence type="ECO:0000256" key="1">
    <source>
        <dbReference type="ARBA" id="ARBA00004613"/>
    </source>
</evidence>
<dbReference type="PANTHER" id="PTHR32305:SF15">
    <property type="entry name" value="PROTEIN RHSA-RELATED"/>
    <property type="match status" value="1"/>
</dbReference>